<protein>
    <submittedName>
        <fullName evidence="6">Extracellular solute-binding protein</fullName>
    </submittedName>
</protein>
<dbReference type="InterPro" id="IPR006059">
    <property type="entry name" value="SBP"/>
</dbReference>
<evidence type="ECO:0000313" key="6">
    <source>
        <dbReference type="EMBL" id="TNJ63729.1"/>
    </source>
</evidence>
<dbReference type="PANTHER" id="PTHR43649">
    <property type="entry name" value="ARABINOSE-BINDING PROTEIN-RELATED"/>
    <property type="match status" value="1"/>
</dbReference>
<evidence type="ECO:0000256" key="3">
    <source>
        <dbReference type="ARBA" id="ARBA00023136"/>
    </source>
</evidence>
<dbReference type="Proteomes" id="UP000307943">
    <property type="component" value="Unassembled WGS sequence"/>
</dbReference>
<dbReference type="InterPro" id="IPR050490">
    <property type="entry name" value="Bact_solute-bd_prot1"/>
</dbReference>
<organism evidence="6 7">
    <name type="scientific">Paenibacillus hemerocallicola</name>
    <dbReference type="NCBI Taxonomy" id="1172614"/>
    <lineage>
        <taxon>Bacteria</taxon>
        <taxon>Bacillati</taxon>
        <taxon>Bacillota</taxon>
        <taxon>Bacilli</taxon>
        <taxon>Bacillales</taxon>
        <taxon>Paenibacillaceae</taxon>
        <taxon>Paenibacillus</taxon>
    </lineage>
</organism>
<comment type="caution">
    <text evidence="6">The sequence shown here is derived from an EMBL/GenBank/DDBJ whole genome shotgun (WGS) entry which is preliminary data.</text>
</comment>
<name>A0A5C4T693_9BACL</name>
<sequence>MIKLTRSASLPCRPEQGGTIAMQINQRGWRATAGAAAVLAAATLLAGCGGEVDSQSSPDAKPTEKEPRVITFLMSDLQNAYAKDMQPGDPYVKELSRLSGYSLKYEFLDHNSYSQQLTLRFASGQLPDVIFTASIDNPSHPNAVENGIFTELGPLIDKYGPNLKKHIPKEAWDSPNVSKDGKIYAIPSFSAAYPSSRVIYTRQDWLDKLGMKTPKSLDDFLAYFEAVKQNDVNGNGDPNDEIPFYARENLGYSEAFFGYFGVFPGIWTYKDGQMRPDLIDPRMKDAVSFYKLLYDKGYMNRDVFTTKSGDWFNNISAGKAGMWLHDVQNFMSSFNPDTKFPNQSGVKLDMLGGPVRADGKSYLYPESTGIKNVFVIPSSVKHPEEMIQFFDWAWSDDAQKEKFFSFGIKDVNYTEKDGQVSGIRRRPSTRIKTRSASTSLCSIRWGTPGCPISLFRSTGTRI</sequence>
<dbReference type="AlphaFoldDB" id="A0A5C4T693"/>
<keyword evidence="4" id="KW-0564">Palmitate</keyword>
<keyword evidence="7" id="KW-1185">Reference proteome</keyword>
<dbReference type="Pfam" id="PF01547">
    <property type="entry name" value="SBP_bac_1"/>
    <property type="match status" value="1"/>
</dbReference>
<accession>A0A5C4T693</accession>
<dbReference type="OrthoDB" id="9787283at2"/>
<dbReference type="EMBL" id="VDCQ01000038">
    <property type="protein sequence ID" value="TNJ63729.1"/>
    <property type="molecule type" value="Genomic_DNA"/>
</dbReference>
<dbReference type="PANTHER" id="PTHR43649:SF33">
    <property type="entry name" value="POLYGALACTURONAN_RHAMNOGALACTURONAN-BINDING PROTEIN YTCQ"/>
    <property type="match status" value="1"/>
</dbReference>
<keyword evidence="3" id="KW-0472">Membrane</keyword>
<dbReference type="SUPFAM" id="SSF53850">
    <property type="entry name" value="Periplasmic binding protein-like II"/>
    <property type="match status" value="1"/>
</dbReference>
<gene>
    <name evidence="6" type="ORF">FE784_23690</name>
</gene>
<keyword evidence="5" id="KW-0449">Lipoprotein</keyword>
<evidence type="ECO:0000256" key="2">
    <source>
        <dbReference type="ARBA" id="ARBA00022729"/>
    </source>
</evidence>
<reference evidence="6 7" key="1">
    <citation type="submission" date="2019-05" db="EMBL/GenBank/DDBJ databases">
        <title>We sequenced the genome of Paenibacillus hemerocallicola KCTC 33185 for further insight into its adaptation and study the phylogeny of Paenibacillus.</title>
        <authorList>
            <person name="Narsing Rao M.P."/>
        </authorList>
    </citation>
    <scope>NUCLEOTIDE SEQUENCE [LARGE SCALE GENOMIC DNA]</scope>
    <source>
        <strain evidence="6 7">KCTC 33185</strain>
    </source>
</reference>
<evidence type="ECO:0000313" key="7">
    <source>
        <dbReference type="Proteomes" id="UP000307943"/>
    </source>
</evidence>
<dbReference type="Gene3D" id="3.40.190.10">
    <property type="entry name" value="Periplasmic binding protein-like II"/>
    <property type="match status" value="1"/>
</dbReference>
<evidence type="ECO:0000256" key="1">
    <source>
        <dbReference type="ARBA" id="ARBA00022475"/>
    </source>
</evidence>
<keyword evidence="2" id="KW-0732">Signal</keyword>
<evidence type="ECO:0000256" key="5">
    <source>
        <dbReference type="ARBA" id="ARBA00023288"/>
    </source>
</evidence>
<proteinExistence type="predicted"/>
<keyword evidence="1" id="KW-1003">Cell membrane</keyword>
<evidence type="ECO:0000256" key="4">
    <source>
        <dbReference type="ARBA" id="ARBA00023139"/>
    </source>
</evidence>